<keyword evidence="6 7" id="KW-0503">Monooxygenase</keyword>
<evidence type="ECO:0000256" key="1">
    <source>
        <dbReference type="ARBA" id="ARBA00010617"/>
    </source>
</evidence>
<reference evidence="8 9" key="1">
    <citation type="journal article" date="2019" name="Genome Biol. Evol.">
        <title>Day and night: Metabolic profiles and evolutionary relationships of six axenic non-marine cyanobacteria.</title>
        <authorList>
            <person name="Will S.E."/>
            <person name="Henke P."/>
            <person name="Boedeker C."/>
            <person name="Huang S."/>
            <person name="Brinkmann H."/>
            <person name="Rohde M."/>
            <person name="Jarek M."/>
            <person name="Friedl T."/>
            <person name="Seufert S."/>
            <person name="Schumacher M."/>
            <person name="Overmann J."/>
            <person name="Neumann-Schaal M."/>
            <person name="Petersen J."/>
        </authorList>
    </citation>
    <scope>NUCLEOTIDE SEQUENCE [LARGE SCALE GENOMIC DNA]</scope>
    <source>
        <strain evidence="8 9">PCC 6912</strain>
    </source>
</reference>
<comment type="similarity">
    <text evidence="1 7">Belongs to the cytochrome P450 family.</text>
</comment>
<evidence type="ECO:0000313" key="8">
    <source>
        <dbReference type="EMBL" id="RUR81749.1"/>
    </source>
</evidence>
<evidence type="ECO:0000256" key="6">
    <source>
        <dbReference type="ARBA" id="ARBA00023033"/>
    </source>
</evidence>
<dbReference type="FunFam" id="1.10.630.10:FF:000018">
    <property type="entry name" value="Cytochrome P450 monooxygenase"/>
    <property type="match status" value="1"/>
</dbReference>
<dbReference type="PRINTS" id="PR00359">
    <property type="entry name" value="BP450"/>
</dbReference>
<dbReference type="GO" id="GO:0004497">
    <property type="term" value="F:monooxygenase activity"/>
    <property type="evidence" value="ECO:0007669"/>
    <property type="project" value="UniProtKB-KW"/>
</dbReference>
<dbReference type="GO" id="GO:0005506">
    <property type="term" value="F:iron ion binding"/>
    <property type="evidence" value="ECO:0007669"/>
    <property type="project" value="InterPro"/>
</dbReference>
<evidence type="ECO:0000256" key="5">
    <source>
        <dbReference type="ARBA" id="ARBA00023004"/>
    </source>
</evidence>
<dbReference type="RefSeq" id="WP_336603382.1">
    <property type="nucleotide sequence ID" value="NZ_RSCJ01000009.1"/>
</dbReference>
<evidence type="ECO:0000256" key="7">
    <source>
        <dbReference type="RuleBase" id="RU000461"/>
    </source>
</evidence>
<evidence type="ECO:0000256" key="2">
    <source>
        <dbReference type="ARBA" id="ARBA00022617"/>
    </source>
</evidence>
<organism evidence="8 9">
    <name type="scientific">Chlorogloeopsis fritschii PCC 6912</name>
    <dbReference type="NCBI Taxonomy" id="211165"/>
    <lineage>
        <taxon>Bacteria</taxon>
        <taxon>Bacillati</taxon>
        <taxon>Cyanobacteriota</taxon>
        <taxon>Cyanophyceae</taxon>
        <taxon>Nostocales</taxon>
        <taxon>Chlorogloeopsidaceae</taxon>
        <taxon>Chlorogloeopsis</taxon>
    </lineage>
</organism>
<dbReference type="PANTHER" id="PTHR46696:SF1">
    <property type="entry name" value="CYTOCHROME P450 YJIB-RELATED"/>
    <property type="match status" value="1"/>
</dbReference>
<accession>A0A433NHF3</accession>
<dbReference type="AlphaFoldDB" id="A0A433NHF3"/>
<evidence type="ECO:0000256" key="4">
    <source>
        <dbReference type="ARBA" id="ARBA00023002"/>
    </source>
</evidence>
<keyword evidence="2 7" id="KW-0349">Heme</keyword>
<dbReference type="GO" id="GO:0020037">
    <property type="term" value="F:heme binding"/>
    <property type="evidence" value="ECO:0007669"/>
    <property type="project" value="InterPro"/>
</dbReference>
<dbReference type="CDD" id="cd11078">
    <property type="entry name" value="CYP130-like"/>
    <property type="match status" value="1"/>
</dbReference>
<evidence type="ECO:0000313" key="9">
    <source>
        <dbReference type="Proteomes" id="UP000268857"/>
    </source>
</evidence>
<keyword evidence="9" id="KW-1185">Reference proteome</keyword>
<evidence type="ECO:0000256" key="3">
    <source>
        <dbReference type="ARBA" id="ARBA00022723"/>
    </source>
</evidence>
<dbReference type="InterPro" id="IPR017972">
    <property type="entry name" value="Cyt_P450_CS"/>
</dbReference>
<keyword evidence="5 7" id="KW-0408">Iron</keyword>
<dbReference type="PROSITE" id="PS00086">
    <property type="entry name" value="CYTOCHROME_P450"/>
    <property type="match status" value="1"/>
</dbReference>
<comment type="caution">
    <text evidence="8">The sequence shown here is derived from an EMBL/GenBank/DDBJ whole genome shotgun (WGS) entry which is preliminary data.</text>
</comment>
<dbReference type="SUPFAM" id="SSF48264">
    <property type="entry name" value="Cytochrome P450"/>
    <property type="match status" value="1"/>
</dbReference>
<dbReference type="GO" id="GO:0016705">
    <property type="term" value="F:oxidoreductase activity, acting on paired donors, with incorporation or reduction of molecular oxygen"/>
    <property type="evidence" value="ECO:0007669"/>
    <property type="project" value="InterPro"/>
</dbReference>
<sequence>MPTLQKLLPKKFTNLQGIEKMIGQDSIQADKKTCPHLGQEFQPFVQPQLDDPYSFFKRARNEEPLFYSPILDGYVVTCYNDVLTILKDPARYSSAENLKPIVQFTPEVIGVLRQGFPFVADLVNSDGDLHKRLRAPFMKVFVPERLQALEDSIRAIANRLVDNFINDGQVDIISQFTYPLPLEVILTMYGVPLEMMANIKKWCLDMTTLLSSQLTPEKQLECAHSFVAMQHAVAGLIEERRKTPQNDLISDIQDSDLSMNEQVIILCGLILAGHKTTSHLIASTIKLLLEQPQLWQAVCDTPSLIPAAVEEALRYDAPVPAMIRTTTEEVSLAGVTLPQGTRLFLMYGSANRDENQYSNADSFEIERFKQTTANHLAFGHGVHHCIGSNLARREGRIALEVLSSRLPNLRLRSNQQLTYIPALMNRSFTNLYVEWDVT</sequence>
<dbReference type="InterPro" id="IPR001128">
    <property type="entry name" value="Cyt_P450"/>
</dbReference>
<dbReference type="PRINTS" id="PR00385">
    <property type="entry name" value="P450"/>
</dbReference>
<keyword evidence="4 7" id="KW-0560">Oxidoreductase</keyword>
<keyword evidence="3 7" id="KW-0479">Metal-binding</keyword>
<dbReference type="Gene3D" id="1.10.630.10">
    <property type="entry name" value="Cytochrome P450"/>
    <property type="match status" value="1"/>
</dbReference>
<name>A0A433NHF3_CHLFR</name>
<dbReference type="PANTHER" id="PTHR46696">
    <property type="entry name" value="P450, PUTATIVE (EUROFUNG)-RELATED"/>
    <property type="match status" value="1"/>
</dbReference>
<dbReference type="InterPro" id="IPR036396">
    <property type="entry name" value="Cyt_P450_sf"/>
</dbReference>
<dbReference type="InterPro" id="IPR002397">
    <property type="entry name" value="Cyt_P450_B"/>
</dbReference>
<dbReference type="Proteomes" id="UP000268857">
    <property type="component" value="Unassembled WGS sequence"/>
</dbReference>
<protein>
    <recommendedName>
        <fullName evidence="10">Cytochrome P450</fullName>
    </recommendedName>
</protein>
<dbReference type="STRING" id="211165.GCA_000317285_04134"/>
<evidence type="ECO:0008006" key="10">
    <source>
        <dbReference type="Google" id="ProtNLM"/>
    </source>
</evidence>
<dbReference type="EMBL" id="RSCJ01000009">
    <property type="protein sequence ID" value="RUR81749.1"/>
    <property type="molecule type" value="Genomic_DNA"/>
</dbReference>
<gene>
    <name evidence="8" type="ORF">PCC6912_26180</name>
</gene>
<dbReference type="Pfam" id="PF00067">
    <property type="entry name" value="p450"/>
    <property type="match status" value="1"/>
</dbReference>
<proteinExistence type="inferred from homology"/>